<sequence length="122" mass="13020">MVPRAPTPACQPHDPRPTLIRPSRSSAGLCTDWCHRGLTVMLCNGQKDAIFVSGEGREAGVGAQRWRRCGSFGVGSDGGGEELSVVEDRVRGGGPGRADRGDGTRTLSHVYTHVHHCQTRSA</sequence>
<dbReference type="AlphaFoldDB" id="A0A5B7CHR1"/>
<accession>A0A5B7CHR1</accession>
<dbReference type="EMBL" id="VSRR010000013">
    <property type="protein sequence ID" value="MPC07976.1"/>
    <property type="molecule type" value="Genomic_DNA"/>
</dbReference>
<evidence type="ECO:0000256" key="1">
    <source>
        <dbReference type="SAM" id="MobiDB-lite"/>
    </source>
</evidence>
<evidence type="ECO:0000313" key="2">
    <source>
        <dbReference type="EMBL" id="MPC07976.1"/>
    </source>
</evidence>
<dbReference type="Proteomes" id="UP000324222">
    <property type="component" value="Unassembled WGS sequence"/>
</dbReference>
<feature type="region of interest" description="Disordered" evidence="1">
    <location>
        <begin position="1"/>
        <end position="25"/>
    </location>
</feature>
<organism evidence="2 3">
    <name type="scientific">Portunus trituberculatus</name>
    <name type="common">Swimming crab</name>
    <name type="synonym">Neptunus trituberculatus</name>
    <dbReference type="NCBI Taxonomy" id="210409"/>
    <lineage>
        <taxon>Eukaryota</taxon>
        <taxon>Metazoa</taxon>
        <taxon>Ecdysozoa</taxon>
        <taxon>Arthropoda</taxon>
        <taxon>Crustacea</taxon>
        <taxon>Multicrustacea</taxon>
        <taxon>Malacostraca</taxon>
        <taxon>Eumalacostraca</taxon>
        <taxon>Eucarida</taxon>
        <taxon>Decapoda</taxon>
        <taxon>Pleocyemata</taxon>
        <taxon>Brachyura</taxon>
        <taxon>Eubrachyura</taxon>
        <taxon>Portunoidea</taxon>
        <taxon>Portunidae</taxon>
        <taxon>Portuninae</taxon>
        <taxon>Portunus</taxon>
    </lineage>
</organism>
<gene>
    <name evidence="2" type="ORF">E2C01_000545</name>
</gene>
<keyword evidence="3" id="KW-1185">Reference proteome</keyword>
<evidence type="ECO:0000313" key="3">
    <source>
        <dbReference type="Proteomes" id="UP000324222"/>
    </source>
</evidence>
<reference evidence="2 3" key="1">
    <citation type="submission" date="2019-05" db="EMBL/GenBank/DDBJ databases">
        <title>Another draft genome of Portunus trituberculatus and its Hox gene families provides insights of decapod evolution.</title>
        <authorList>
            <person name="Jeong J.-H."/>
            <person name="Song I."/>
            <person name="Kim S."/>
            <person name="Choi T."/>
            <person name="Kim D."/>
            <person name="Ryu S."/>
            <person name="Kim W."/>
        </authorList>
    </citation>
    <scope>NUCLEOTIDE SEQUENCE [LARGE SCALE GENOMIC DNA]</scope>
    <source>
        <tissue evidence="2">Muscle</tissue>
    </source>
</reference>
<protein>
    <submittedName>
        <fullName evidence="2">Uncharacterized protein</fullName>
    </submittedName>
</protein>
<name>A0A5B7CHR1_PORTR</name>
<comment type="caution">
    <text evidence="2">The sequence shown here is derived from an EMBL/GenBank/DDBJ whole genome shotgun (WGS) entry which is preliminary data.</text>
</comment>
<proteinExistence type="predicted"/>